<keyword evidence="6" id="KW-1185">Reference proteome</keyword>
<feature type="domain" description="HTH araC/xylS-type" evidence="4">
    <location>
        <begin position="239"/>
        <end position="337"/>
    </location>
</feature>
<dbReference type="Pfam" id="PF01965">
    <property type="entry name" value="DJ-1_PfpI"/>
    <property type="match status" value="1"/>
</dbReference>
<dbReference type="AlphaFoldDB" id="A0A1H5YHL0"/>
<keyword evidence="2 5" id="KW-0238">DNA-binding</keyword>
<evidence type="ECO:0000256" key="1">
    <source>
        <dbReference type="ARBA" id="ARBA00023015"/>
    </source>
</evidence>
<accession>A0A1H5YHL0</accession>
<evidence type="ECO:0000313" key="5">
    <source>
        <dbReference type="EMBL" id="SEG22886.1"/>
    </source>
</evidence>
<dbReference type="InterPro" id="IPR020449">
    <property type="entry name" value="Tscrpt_reg_AraC-type_HTH"/>
</dbReference>
<dbReference type="Pfam" id="PF12833">
    <property type="entry name" value="HTH_18"/>
    <property type="match status" value="1"/>
</dbReference>
<keyword evidence="3" id="KW-0804">Transcription</keyword>
<proteinExistence type="predicted"/>
<dbReference type="InterPro" id="IPR052158">
    <property type="entry name" value="INH-QAR"/>
</dbReference>
<organism evidence="5 6">
    <name type="scientific">Jhaorihella thermophila</name>
    <dbReference type="NCBI Taxonomy" id="488547"/>
    <lineage>
        <taxon>Bacteria</taxon>
        <taxon>Pseudomonadati</taxon>
        <taxon>Pseudomonadota</taxon>
        <taxon>Alphaproteobacteria</taxon>
        <taxon>Rhodobacterales</taxon>
        <taxon>Paracoccaceae</taxon>
        <taxon>Jhaorihella</taxon>
    </lineage>
</organism>
<dbReference type="Gene3D" id="1.10.10.60">
    <property type="entry name" value="Homeodomain-like"/>
    <property type="match status" value="2"/>
</dbReference>
<dbReference type="EMBL" id="FNVD01000018">
    <property type="protein sequence ID" value="SEG22886.1"/>
    <property type="molecule type" value="Genomic_DNA"/>
</dbReference>
<dbReference type="InterPro" id="IPR018060">
    <property type="entry name" value="HTH_AraC"/>
</dbReference>
<dbReference type="GO" id="GO:0043565">
    <property type="term" value="F:sequence-specific DNA binding"/>
    <property type="evidence" value="ECO:0007669"/>
    <property type="project" value="InterPro"/>
</dbReference>
<dbReference type="SUPFAM" id="SSF46689">
    <property type="entry name" value="Homeodomain-like"/>
    <property type="match status" value="2"/>
</dbReference>
<evidence type="ECO:0000259" key="4">
    <source>
        <dbReference type="PROSITE" id="PS01124"/>
    </source>
</evidence>
<evidence type="ECO:0000256" key="3">
    <source>
        <dbReference type="ARBA" id="ARBA00023163"/>
    </source>
</evidence>
<dbReference type="InterPro" id="IPR009057">
    <property type="entry name" value="Homeodomain-like_sf"/>
</dbReference>
<gene>
    <name evidence="5" type="ORF">SAMN05421751_1183</name>
</gene>
<dbReference type="SUPFAM" id="SSF52317">
    <property type="entry name" value="Class I glutamine amidotransferase-like"/>
    <property type="match status" value="1"/>
</dbReference>
<dbReference type="PROSITE" id="PS00041">
    <property type="entry name" value="HTH_ARAC_FAMILY_1"/>
    <property type="match status" value="1"/>
</dbReference>
<name>A0A1H5YHL0_9RHOB</name>
<dbReference type="InterPro" id="IPR002818">
    <property type="entry name" value="DJ-1/PfpI"/>
</dbReference>
<protein>
    <submittedName>
        <fullName evidence="5">Transcriptional regulator GlxA family, contains an amidase domain and an AraC-type DNA-binding HTH domain</fullName>
    </submittedName>
</protein>
<evidence type="ECO:0000313" key="6">
    <source>
        <dbReference type="Proteomes" id="UP000236742"/>
    </source>
</evidence>
<dbReference type="PANTHER" id="PTHR43130">
    <property type="entry name" value="ARAC-FAMILY TRANSCRIPTIONAL REGULATOR"/>
    <property type="match status" value="1"/>
</dbReference>
<evidence type="ECO:0000256" key="2">
    <source>
        <dbReference type="ARBA" id="ARBA00023125"/>
    </source>
</evidence>
<dbReference type="SMART" id="SM00342">
    <property type="entry name" value="HTH_ARAC"/>
    <property type="match status" value="1"/>
</dbReference>
<dbReference type="Gene3D" id="3.40.50.880">
    <property type="match status" value="1"/>
</dbReference>
<dbReference type="RefSeq" id="WP_380218984.1">
    <property type="nucleotide sequence ID" value="NZ_JBHSVS010000013.1"/>
</dbReference>
<keyword evidence="1" id="KW-0805">Transcription regulation</keyword>
<dbReference type="InterPro" id="IPR018062">
    <property type="entry name" value="HTH_AraC-typ_CS"/>
</dbReference>
<dbReference type="GO" id="GO:0003700">
    <property type="term" value="F:DNA-binding transcription factor activity"/>
    <property type="evidence" value="ECO:0007669"/>
    <property type="project" value="InterPro"/>
</dbReference>
<dbReference type="PROSITE" id="PS01124">
    <property type="entry name" value="HTH_ARAC_FAMILY_2"/>
    <property type="match status" value="1"/>
</dbReference>
<dbReference type="CDD" id="cd03138">
    <property type="entry name" value="GATase1_AraC_2"/>
    <property type="match status" value="1"/>
</dbReference>
<dbReference type="Proteomes" id="UP000236742">
    <property type="component" value="Unassembled WGS sequence"/>
</dbReference>
<dbReference type="PANTHER" id="PTHR43130:SF11">
    <property type="entry name" value="TRANSCRIPTIONAL REGULATORY PROTEIN"/>
    <property type="match status" value="1"/>
</dbReference>
<reference evidence="5 6" key="1">
    <citation type="submission" date="2016-10" db="EMBL/GenBank/DDBJ databases">
        <authorList>
            <person name="de Groot N.N."/>
        </authorList>
    </citation>
    <scope>NUCLEOTIDE SEQUENCE [LARGE SCALE GENOMIC DNA]</scope>
    <source>
        <strain evidence="5 6">DSM 23413</strain>
    </source>
</reference>
<dbReference type="InterPro" id="IPR029062">
    <property type="entry name" value="Class_I_gatase-like"/>
</dbReference>
<dbReference type="PRINTS" id="PR00032">
    <property type="entry name" value="HTHARAC"/>
</dbReference>
<sequence length="346" mass="37681">MIGPMSDPTRTLTVNLLVLPESFPGALYCLHELLGQAGRTWEPITGEPEAATCRFVPRMVSVTGTPAPSPAGPVIAVEAPLHAPPDPDIVIVTDLGLPADFDPRGQWAEEAGWLRRMHAGGAVVCSICSGSLFLAEAGLLDGIEATTHWAVAPLFRDYYPSVKLRPERILCPAGPEHRIVTAGGASTWSELGLYLVARFAGETEARRMAKVFVLGDKSDGQLPFAAMARPRQHEDAAIERAQIWIADNYAAESPVTRMSEVAGLPERTFSRRFRKATGYSPVEYVQALRLEEAKQMLETTAIAVDSVAEAVGYADPVHFRRIFKRDVGTTPTRYRQMFATMGAGFF</sequence>